<sequence length="61" mass="6297">MITALTALLVLVSLGLVVTVPVALATPGEWENSKDNFTKGFQAWVSLVVIIATADGIAASI</sequence>
<evidence type="ECO:0000256" key="13">
    <source>
        <dbReference type="RuleBase" id="RU003472"/>
    </source>
</evidence>
<evidence type="ECO:0000256" key="5">
    <source>
        <dbReference type="ARBA" id="ARBA00022531"/>
    </source>
</evidence>
<comment type="similarity">
    <text evidence="2 12 13">Belongs to the PsbZ family.</text>
</comment>
<dbReference type="Pfam" id="PF01737">
    <property type="entry name" value="Ycf9"/>
    <property type="match status" value="1"/>
</dbReference>
<keyword evidence="15" id="KW-0732">Signal</keyword>
<evidence type="ECO:0000256" key="10">
    <source>
        <dbReference type="ARBA" id="ARBA00023276"/>
    </source>
</evidence>
<comment type="function">
    <text evidence="13">Controls the interaction of photosystem II (PSII) cores with the light-harvesting antenna, regulates electron flow through the 2 photosystem reaction centers. PSII is a light-driven water plastoquinone oxidoreductase, using light energy to abstract electrons from H(2)O, generating a proton gradient subsequently used for ATP formation.</text>
</comment>
<evidence type="ECO:0000256" key="4">
    <source>
        <dbReference type="ARBA" id="ARBA00022469"/>
    </source>
</evidence>
<comment type="subunit">
    <text evidence="11 12">PSII is composed of 1 copy each of membrane proteins PsbA, PsbB, PsbC, PsbD, PsbE, PsbF, PsbH, PsbI, PsbJ, PsbK, PsbL, PsbM, PsbT, PsbY, PsbZ, Psb30/Ycf12, at least 3 peripheral proteins of the oxygen-evolving complex and a large number of cofactors. It forms dimeric complexes.</text>
</comment>
<dbReference type="AlphaFoldDB" id="A0A2H4MML1"/>
<evidence type="ECO:0000256" key="8">
    <source>
        <dbReference type="ARBA" id="ARBA00023078"/>
    </source>
</evidence>
<evidence type="ECO:0000256" key="1">
    <source>
        <dbReference type="ARBA" id="ARBA00004370"/>
    </source>
</evidence>
<evidence type="ECO:0000256" key="9">
    <source>
        <dbReference type="ARBA" id="ARBA00023136"/>
    </source>
</evidence>
<keyword evidence="16" id="KW-0934">Plastid</keyword>
<dbReference type="GO" id="GO:0015979">
    <property type="term" value="P:photosynthesis"/>
    <property type="evidence" value="ECO:0007669"/>
    <property type="project" value="UniProtKB-UniRule"/>
</dbReference>
<dbReference type="InterPro" id="IPR002644">
    <property type="entry name" value="PSII_PsbZ"/>
</dbReference>
<evidence type="ECO:0000256" key="12">
    <source>
        <dbReference type="HAMAP-Rule" id="MF_00644"/>
    </source>
</evidence>
<gene>
    <name evidence="12 16" type="primary">psbZ</name>
</gene>
<reference evidence="16" key="1">
    <citation type="submission" date="2017-01" db="EMBL/GenBank/DDBJ databases">
        <title>The complete chloroplast genome of Gomphoneis minuta var. cassieae.</title>
        <authorList>
            <person name="Novis P.M."/>
            <person name="Winkworth R.C."/>
            <person name="McLenachan P.A."/>
        </authorList>
    </citation>
    <scope>NUCLEOTIDE SEQUENCE</scope>
</reference>
<evidence type="ECO:0000256" key="11">
    <source>
        <dbReference type="ARBA" id="ARBA00038734"/>
    </source>
</evidence>
<evidence type="ECO:0000256" key="7">
    <source>
        <dbReference type="ARBA" id="ARBA00022989"/>
    </source>
</evidence>
<geneLocation type="chloroplast" evidence="16"/>
<comment type="subcellular location">
    <subcellularLocation>
        <location evidence="1">Membrane</location>
    </subcellularLocation>
    <subcellularLocation>
        <location evidence="12">Plastid</location>
        <location evidence="12">Chloroplast thylakoid membrane</location>
        <topology evidence="12">Multi-pass membrane protein</topology>
    </subcellularLocation>
</comment>
<dbReference type="EMBL" id="KY499654">
    <property type="protein sequence ID" value="ATN40663.1"/>
    <property type="molecule type" value="Genomic_DNA"/>
</dbReference>
<evidence type="ECO:0000256" key="3">
    <source>
        <dbReference type="ARBA" id="ARBA00021665"/>
    </source>
</evidence>
<evidence type="ECO:0000256" key="2">
    <source>
        <dbReference type="ARBA" id="ARBA00008367"/>
    </source>
</evidence>
<evidence type="ECO:0000256" key="14">
    <source>
        <dbReference type="SAM" id="Phobius"/>
    </source>
</evidence>
<dbReference type="GO" id="GO:0009539">
    <property type="term" value="C:photosystem II reaction center"/>
    <property type="evidence" value="ECO:0007669"/>
    <property type="project" value="InterPro"/>
</dbReference>
<protein>
    <recommendedName>
        <fullName evidence="3 12">Photosystem II reaction center protein Z</fullName>
        <shortName evidence="12">PSII-Z</shortName>
    </recommendedName>
</protein>
<dbReference type="GO" id="GO:0042549">
    <property type="term" value="P:photosystem II stabilization"/>
    <property type="evidence" value="ECO:0007669"/>
    <property type="project" value="InterPro"/>
</dbReference>
<keyword evidence="5 12" id="KW-0602">Photosynthesis</keyword>
<feature type="chain" id="PRO_5014137054" description="Photosystem II reaction center protein Z" evidence="15">
    <location>
        <begin position="26"/>
        <end position="61"/>
    </location>
</feature>
<keyword evidence="9 12" id="KW-0472">Membrane</keyword>
<dbReference type="HAMAP" id="MF_00644">
    <property type="entry name" value="PSII_PsbZ"/>
    <property type="match status" value="1"/>
</dbReference>
<feature type="signal peptide" evidence="15">
    <location>
        <begin position="1"/>
        <end position="25"/>
    </location>
</feature>
<dbReference type="SUPFAM" id="SSF161055">
    <property type="entry name" value="PsbZ-like"/>
    <property type="match status" value="1"/>
</dbReference>
<keyword evidence="8 12" id="KW-0793">Thylakoid</keyword>
<dbReference type="NCBIfam" id="TIGR03043">
    <property type="entry name" value="PS_II_psbZ"/>
    <property type="match status" value="1"/>
</dbReference>
<proteinExistence type="inferred from homology"/>
<organism evidence="16">
    <name type="scientific">Gomphoneis minuta var. cassieae</name>
    <dbReference type="NCBI Taxonomy" id="1142141"/>
    <lineage>
        <taxon>Eukaryota</taxon>
        <taxon>Sar</taxon>
        <taxon>Stramenopiles</taxon>
        <taxon>Ochrophyta</taxon>
        <taxon>Bacillariophyta</taxon>
        <taxon>Bacillariophyceae</taxon>
        <taxon>Bacillariophycidae</taxon>
        <taxon>Cymbellales</taxon>
        <taxon>Gomphonemataceae</taxon>
        <taxon>Gomphoneis</taxon>
    </lineage>
</organism>
<keyword evidence="6 12" id="KW-0812">Transmembrane</keyword>
<evidence type="ECO:0000256" key="6">
    <source>
        <dbReference type="ARBA" id="ARBA00022692"/>
    </source>
</evidence>
<comment type="function">
    <text evidence="12">May control the interaction of photosystem II (PSII) cores with the light-harvesting antenna, regulates electron flow through the 2 photosystem reaction centers. PSII is a light-driven water plastoquinone oxidoreductase, using light energy to abstract electrons from H(2)O, generating a proton gradient subsequently used for ATP formation.</text>
</comment>
<name>A0A2H4MML1_9STRA</name>
<feature type="transmembrane region" description="Helical" evidence="14">
    <location>
        <begin position="41"/>
        <end position="59"/>
    </location>
</feature>
<keyword evidence="16" id="KW-0150">Chloroplast</keyword>
<evidence type="ECO:0000256" key="15">
    <source>
        <dbReference type="SAM" id="SignalP"/>
    </source>
</evidence>
<keyword evidence="10 12" id="KW-0604">Photosystem II</keyword>
<evidence type="ECO:0000313" key="16">
    <source>
        <dbReference type="EMBL" id="ATN40663.1"/>
    </source>
</evidence>
<keyword evidence="4 12" id="KW-0674">Reaction center</keyword>
<keyword evidence="7 12" id="KW-1133">Transmembrane helix</keyword>
<accession>A0A2H4MML1</accession>
<dbReference type="Gene3D" id="1.10.287.740">
    <property type="entry name" value="Photosystem II PsbZ, reaction centre"/>
    <property type="match status" value="1"/>
</dbReference>
<dbReference type="InterPro" id="IPR036512">
    <property type="entry name" value="PSII_PsbZ_sf"/>
</dbReference>
<dbReference type="GO" id="GO:0009535">
    <property type="term" value="C:chloroplast thylakoid membrane"/>
    <property type="evidence" value="ECO:0007669"/>
    <property type="project" value="UniProtKB-SubCell"/>
</dbReference>